<evidence type="ECO:0000256" key="9">
    <source>
        <dbReference type="PIRSR" id="PIRSR000706-2"/>
    </source>
</evidence>
<name>A0A7Y9ETG9_9MICO</name>
<dbReference type="Proteomes" id="UP000552045">
    <property type="component" value="Unassembled WGS sequence"/>
</dbReference>
<sequence length="265" mass="28917">MTAASLLDPRFDWTPIDTGESEDQVHRRDDGRAYAKVSPPHRVSALAGERDRLEWAAGRGLAVPQPLDWRETVGGACLVMTAIPGIPASELHGGDLRTAWPSMIGLLAALHEQDPSTCPFDRELERVFARAEDVVRRDAVNPAFLPDDDSHLPAAELLARVAADLPARLAREQAERVVCHGDPCLPNFLVDPGTLKCTGMIDLGRLGTADRYADLSLMLANAEENWDSVAQSDAAAEALFRTLGIPHPDRSALDFYLRLDPLTWG</sequence>
<feature type="domain" description="Aminoglycoside phosphotransferase" evidence="11">
    <location>
        <begin position="12"/>
        <end position="252"/>
    </location>
</feature>
<dbReference type="GO" id="GO:0050299">
    <property type="term" value="F:streptomycin 3''-kinase activity"/>
    <property type="evidence" value="ECO:0007669"/>
    <property type="project" value="UniProtKB-EC"/>
</dbReference>
<feature type="binding site" evidence="9">
    <location>
        <position position="202"/>
    </location>
    <ligand>
        <name>Mg(2+)</name>
        <dbReference type="ChEBI" id="CHEBI:18420"/>
    </ligand>
</feature>
<dbReference type="NCBIfam" id="NF032896">
    <property type="entry name" value="APH_3pp"/>
    <property type="match status" value="1"/>
</dbReference>
<protein>
    <submittedName>
        <fullName evidence="12">Streptomycin 3'-kinase</fullName>
        <ecNumber evidence="12">2.7.1.87</ecNumber>
    </submittedName>
</protein>
<comment type="similarity">
    <text evidence="1 7">Belongs to the aminoglycoside phosphotransferase family.</text>
</comment>
<keyword evidence="3 7" id="KW-0547">Nucleotide-binding</keyword>
<keyword evidence="6 7" id="KW-0046">Antibiotic resistance</keyword>
<dbReference type="Pfam" id="PF01636">
    <property type="entry name" value="APH"/>
    <property type="match status" value="1"/>
</dbReference>
<evidence type="ECO:0000313" key="12">
    <source>
        <dbReference type="EMBL" id="NYD53657.1"/>
    </source>
</evidence>
<dbReference type="GO" id="GO:0005524">
    <property type="term" value="F:ATP binding"/>
    <property type="evidence" value="ECO:0007669"/>
    <property type="project" value="UniProtKB-KW"/>
</dbReference>
<reference evidence="12 13" key="1">
    <citation type="submission" date="2020-07" db="EMBL/GenBank/DDBJ databases">
        <title>Sequencing the genomes of 1000 actinobacteria strains.</title>
        <authorList>
            <person name="Klenk H.-P."/>
        </authorList>
    </citation>
    <scope>NUCLEOTIDE SEQUENCE [LARGE SCALE GENOMIC DNA]</scope>
    <source>
        <strain evidence="12 13">DSM 22185</strain>
    </source>
</reference>
<feature type="region of interest" description="Disordered" evidence="10">
    <location>
        <begin position="1"/>
        <end position="29"/>
    </location>
</feature>
<dbReference type="InterPro" id="IPR051678">
    <property type="entry name" value="AGP_Transferase"/>
</dbReference>
<keyword evidence="9" id="KW-0460">Magnesium</keyword>
<keyword evidence="9" id="KW-0479">Metal-binding</keyword>
<dbReference type="SUPFAM" id="SSF56112">
    <property type="entry name" value="Protein kinase-like (PK-like)"/>
    <property type="match status" value="1"/>
</dbReference>
<dbReference type="Gene3D" id="3.30.200.20">
    <property type="entry name" value="Phosphorylase Kinase, domain 1"/>
    <property type="match status" value="1"/>
</dbReference>
<dbReference type="PIRSF" id="PIRSF000706">
    <property type="entry name" value="Kanamycin_kin"/>
    <property type="match status" value="1"/>
</dbReference>
<comment type="caution">
    <text evidence="12">The sequence shown here is derived from an EMBL/GenBank/DDBJ whole genome shotgun (WGS) entry which is preliminary data.</text>
</comment>
<dbReference type="InterPro" id="IPR002575">
    <property type="entry name" value="Aminoglycoside_PTrfase"/>
</dbReference>
<evidence type="ECO:0000256" key="2">
    <source>
        <dbReference type="ARBA" id="ARBA00022679"/>
    </source>
</evidence>
<dbReference type="EMBL" id="JACCBH010000001">
    <property type="protein sequence ID" value="NYD53657.1"/>
    <property type="molecule type" value="Genomic_DNA"/>
</dbReference>
<evidence type="ECO:0000256" key="10">
    <source>
        <dbReference type="SAM" id="MobiDB-lite"/>
    </source>
</evidence>
<gene>
    <name evidence="12" type="ORF">BKA02_000712</name>
</gene>
<keyword evidence="4 7" id="KW-0418">Kinase</keyword>
<proteinExistence type="inferred from homology"/>
<dbReference type="EC" id="2.7.1.87" evidence="12"/>
<dbReference type="AlphaFoldDB" id="A0A7Y9ETG9"/>
<evidence type="ECO:0000256" key="5">
    <source>
        <dbReference type="ARBA" id="ARBA00022840"/>
    </source>
</evidence>
<evidence type="ECO:0000256" key="1">
    <source>
        <dbReference type="ARBA" id="ARBA00006219"/>
    </source>
</evidence>
<feature type="binding site" evidence="9">
    <location>
        <position position="187"/>
    </location>
    <ligand>
        <name>Mg(2+)</name>
        <dbReference type="ChEBI" id="CHEBI:18420"/>
    </ligand>
</feature>
<dbReference type="PANTHER" id="PTHR21310">
    <property type="entry name" value="AMINOGLYCOSIDE PHOSPHOTRANSFERASE-RELATED-RELATED"/>
    <property type="match status" value="1"/>
</dbReference>
<dbReference type="Gene3D" id="3.90.1200.10">
    <property type="match status" value="1"/>
</dbReference>
<evidence type="ECO:0000313" key="13">
    <source>
        <dbReference type="Proteomes" id="UP000552045"/>
    </source>
</evidence>
<evidence type="ECO:0000256" key="7">
    <source>
        <dbReference type="PIRNR" id="PIRNR000706"/>
    </source>
</evidence>
<dbReference type="InterPro" id="IPR011009">
    <property type="entry name" value="Kinase-like_dom_sf"/>
</dbReference>
<keyword evidence="13" id="KW-1185">Reference proteome</keyword>
<dbReference type="CDD" id="cd05150">
    <property type="entry name" value="APH"/>
    <property type="match status" value="1"/>
</dbReference>
<evidence type="ECO:0000256" key="6">
    <source>
        <dbReference type="ARBA" id="ARBA00023251"/>
    </source>
</evidence>
<evidence type="ECO:0000259" key="11">
    <source>
        <dbReference type="Pfam" id="PF01636"/>
    </source>
</evidence>
<dbReference type="GO" id="GO:0046872">
    <property type="term" value="F:metal ion binding"/>
    <property type="evidence" value="ECO:0007669"/>
    <property type="project" value="UniProtKB-KW"/>
</dbReference>
<evidence type="ECO:0000256" key="4">
    <source>
        <dbReference type="ARBA" id="ARBA00022777"/>
    </source>
</evidence>
<evidence type="ECO:0000256" key="8">
    <source>
        <dbReference type="PIRSR" id="PIRSR000706-1"/>
    </source>
</evidence>
<organism evidence="12 13">
    <name type="scientific">Microbacterium pseudoresistens</name>
    <dbReference type="NCBI Taxonomy" id="640634"/>
    <lineage>
        <taxon>Bacteria</taxon>
        <taxon>Bacillati</taxon>
        <taxon>Actinomycetota</taxon>
        <taxon>Actinomycetes</taxon>
        <taxon>Micrococcales</taxon>
        <taxon>Microbacteriaceae</taxon>
        <taxon>Microbacterium</taxon>
    </lineage>
</organism>
<feature type="active site" description="Proton acceptor" evidence="8">
    <location>
        <position position="182"/>
    </location>
</feature>
<accession>A0A7Y9ETG9</accession>
<evidence type="ECO:0000256" key="3">
    <source>
        <dbReference type="ARBA" id="ARBA00022741"/>
    </source>
</evidence>
<dbReference type="InterPro" id="IPR024165">
    <property type="entry name" value="Kan/Strep_kinase"/>
</dbReference>
<dbReference type="RefSeq" id="WP_179431380.1">
    <property type="nucleotide sequence ID" value="NZ_BAABLC010000005.1"/>
</dbReference>
<dbReference type="GO" id="GO:0046677">
    <property type="term" value="P:response to antibiotic"/>
    <property type="evidence" value="ECO:0007669"/>
    <property type="project" value="UniProtKB-KW"/>
</dbReference>
<dbReference type="PANTHER" id="PTHR21310:SF41">
    <property type="entry name" value="3'-PHOSPHOTRANSFERASE, PUTATIVE-RELATED"/>
    <property type="match status" value="1"/>
</dbReference>
<keyword evidence="2 7" id="KW-0808">Transferase</keyword>
<keyword evidence="5 7" id="KW-0067">ATP-binding</keyword>